<organism evidence="1 2">
    <name type="scientific">Nonomuraea recticatena</name>
    <dbReference type="NCBI Taxonomy" id="46178"/>
    <lineage>
        <taxon>Bacteria</taxon>
        <taxon>Bacillati</taxon>
        <taxon>Actinomycetota</taxon>
        <taxon>Actinomycetes</taxon>
        <taxon>Streptosporangiales</taxon>
        <taxon>Streptosporangiaceae</taxon>
        <taxon>Nonomuraea</taxon>
    </lineage>
</organism>
<proteinExistence type="predicted"/>
<dbReference type="EMBL" id="BAAATE010000047">
    <property type="protein sequence ID" value="GAA2697428.1"/>
    <property type="molecule type" value="Genomic_DNA"/>
</dbReference>
<dbReference type="RefSeq" id="WP_346156413.1">
    <property type="nucleotide sequence ID" value="NZ_BAAATE010000047.1"/>
</dbReference>
<comment type="caution">
    <text evidence="1">The sequence shown here is derived from an EMBL/GenBank/DDBJ whole genome shotgun (WGS) entry which is preliminary data.</text>
</comment>
<accession>A0ABP6FRS4</accession>
<name>A0ABP6FRS4_9ACTN</name>
<protein>
    <submittedName>
        <fullName evidence="1">Uncharacterized protein</fullName>
    </submittedName>
</protein>
<evidence type="ECO:0000313" key="1">
    <source>
        <dbReference type="EMBL" id="GAA2697428.1"/>
    </source>
</evidence>
<sequence length="176" mass="17430">MSGCCGPILVGGGGGTPADPGFVVTTMTLCDDNGPFVRRYTFDAERGAPSGVPVDTTLDGAGYAPVGAVTVCTDSTAPAAQQAQAHRFVFEPSGAPGNVDVLGLAAGPVESITITVVAAAGAAITTVDGVSDLYSGESHTWSALGDVGVGSDQLVGPVQLAGNPGTVVIIVWTERL</sequence>
<keyword evidence="2" id="KW-1185">Reference proteome</keyword>
<reference evidence="2" key="1">
    <citation type="journal article" date="2019" name="Int. J. Syst. Evol. Microbiol.">
        <title>The Global Catalogue of Microorganisms (GCM) 10K type strain sequencing project: providing services to taxonomists for standard genome sequencing and annotation.</title>
        <authorList>
            <consortium name="The Broad Institute Genomics Platform"/>
            <consortium name="The Broad Institute Genome Sequencing Center for Infectious Disease"/>
            <person name="Wu L."/>
            <person name="Ma J."/>
        </authorList>
    </citation>
    <scope>NUCLEOTIDE SEQUENCE [LARGE SCALE GENOMIC DNA]</scope>
    <source>
        <strain evidence="2">JCM 6835</strain>
    </source>
</reference>
<evidence type="ECO:0000313" key="2">
    <source>
        <dbReference type="Proteomes" id="UP001501666"/>
    </source>
</evidence>
<dbReference type="Proteomes" id="UP001501666">
    <property type="component" value="Unassembled WGS sequence"/>
</dbReference>
<gene>
    <name evidence="1" type="ORF">GCM10010412_092280</name>
</gene>